<dbReference type="InterPro" id="IPR052709">
    <property type="entry name" value="Transposase-MT_Hybrid"/>
</dbReference>
<evidence type="ECO:0000313" key="2">
    <source>
        <dbReference type="Proteomes" id="UP000499080"/>
    </source>
</evidence>
<keyword evidence="2" id="KW-1185">Reference proteome</keyword>
<name>A0A4Y2DV36_ARAVE</name>
<dbReference type="PANTHER" id="PTHR46060:SF1">
    <property type="entry name" value="MARINER MOS1 TRANSPOSASE-LIKE PROTEIN"/>
    <property type="match status" value="1"/>
</dbReference>
<sequence length="148" mass="16549">MTSTTVDASCSAMFEQICLHVNMAGRIDTPAKCKLPSFIRFLQAEVVFIHDNANPHSAVVTQQLLEQFKCDVSVLPAYSPDLATGDFHLFPKLKNLLRGQSFQENEDIQSDVKAYLMSLAATFFEEGIGNLVHRHDKCLNLLGDYVKK</sequence>
<dbReference type="GO" id="GO:0003676">
    <property type="term" value="F:nucleic acid binding"/>
    <property type="evidence" value="ECO:0007669"/>
    <property type="project" value="InterPro"/>
</dbReference>
<protein>
    <recommendedName>
        <fullName evidence="3">Histone-lysine N-methyltransferase SETMAR</fullName>
    </recommendedName>
</protein>
<accession>A0A4Y2DV36</accession>
<evidence type="ECO:0000313" key="1">
    <source>
        <dbReference type="EMBL" id="GBM19475.1"/>
    </source>
</evidence>
<dbReference type="Proteomes" id="UP000499080">
    <property type="component" value="Unassembled WGS sequence"/>
</dbReference>
<organism evidence="1 2">
    <name type="scientific">Araneus ventricosus</name>
    <name type="common">Orbweaver spider</name>
    <name type="synonym">Epeira ventricosa</name>
    <dbReference type="NCBI Taxonomy" id="182803"/>
    <lineage>
        <taxon>Eukaryota</taxon>
        <taxon>Metazoa</taxon>
        <taxon>Ecdysozoa</taxon>
        <taxon>Arthropoda</taxon>
        <taxon>Chelicerata</taxon>
        <taxon>Arachnida</taxon>
        <taxon>Araneae</taxon>
        <taxon>Araneomorphae</taxon>
        <taxon>Entelegynae</taxon>
        <taxon>Araneoidea</taxon>
        <taxon>Araneidae</taxon>
        <taxon>Araneus</taxon>
    </lineage>
</organism>
<dbReference type="OrthoDB" id="9970333at2759"/>
<reference evidence="1 2" key="1">
    <citation type="journal article" date="2019" name="Sci. Rep.">
        <title>Orb-weaving spider Araneus ventricosus genome elucidates the spidroin gene catalogue.</title>
        <authorList>
            <person name="Kono N."/>
            <person name="Nakamura H."/>
            <person name="Ohtoshi R."/>
            <person name="Moran D.A.P."/>
            <person name="Shinohara A."/>
            <person name="Yoshida Y."/>
            <person name="Fujiwara M."/>
            <person name="Mori M."/>
            <person name="Tomita M."/>
            <person name="Arakawa K."/>
        </authorList>
    </citation>
    <scope>NUCLEOTIDE SEQUENCE [LARGE SCALE GENOMIC DNA]</scope>
</reference>
<dbReference type="EMBL" id="BGPR01000424">
    <property type="protein sequence ID" value="GBM19475.1"/>
    <property type="molecule type" value="Genomic_DNA"/>
</dbReference>
<proteinExistence type="predicted"/>
<comment type="caution">
    <text evidence="1">The sequence shown here is derived from an EMBL/GenBank/DDBJ whole genome shotgun (WGS) entry which is preliminary data.</text>
</comment>
<evidence type="ECO:0008006" key="3">
    <source>
        <dbReference type="Google" id="ProtNLM"/>
    </source>
</evidence>
<gene>
    <name evidence="1" type="ORF">AVEN_259375_1</name>
</gene>
<dbReference type="Gene3D" id="3.30.420.10">
    <property type="entry name" value="Ribonuclease H-like superfamily/Ribonuclease H"/>
    <property type="match status" value="1"/>
</dbReference>
<dbReference type="PANTHER" id="PTHR46060">
    <property type="entry name" value="MARINER MOS1 TRANSPOSASE-LIKE PROTEIN"/>
    <property type="match status" value="1"/>
</dbReference>
<dbReference type="AlphaFoldDB" id="A0A4Y2DV36"/>
<dbReference type="InterPro" id="IPR036397">
    <property type="entry name" value="RNaseH_sf"/>
</dbReference>